<sequence>MRKSILMHSEDYPMSDGTRGVLIAVPVLNEEYHLRKCIQSLLDQDFEGDTKIVVIDGGSTDRTREIAHSLSRQSDRIYYIDNPGRIQSKAINLAARSNLPGDILVRADAHADYGRDFVRNCVSILVQGKAETVVVPMRTVGRRPFQRAVAAAQNSLLGNGGAAHRRNATSRFVDHGHHAAFRREFFLALGGYDETFTHNEDAEFDLRARAAGGRVWLCAEAVITYYPRAKIGSLSRQYFNYGRGRARNMLMHRSIPKLRQVAPLFITLTSLVCIVGALLYPPSIVLPLAYGAVYCLWSFAATLRTRDPAVLAMGVAAAAMHISWSAGFLKTAADVLLARHTPA</sequence>
<evidence type="ECO:0000256" key="2">
    <source>
        <dbReference type="SAM" id="Phobius"/>
    </source>
</evidence>
<feature type="transmembrane region" description="Helical" evidence="2">
    <location>
        <begin position="285"/>
        <end position="303"/>
    </location>
</feature>
<evidence type="ECO:0000256" key="1">
    <source>
        <dbReference type="ARBA" id="ARBA00038494"/>
    </source>
</evidence>
<evidence type="ECO:0000313" key="4">
    <source>
        <dbReference type="EMBL" id="AWB23649.1"/>
    </source>
</evidence>
<evidence type="ECO:0000313" key="5">
    <source>
        <dbReference type="Proteomes" id="UP000244755"/>
    </source>
</evidence>
<feature type="domain" description="Glycosyltransferase 2-like" evidence="3">
    <location>
        <begin position="23"/>
        <end position="186"/>
    </location>
</feature>
<comment type="similarity">
    <text evidence="1">Belongs to the glycosyltransferase 2 family. WaaE/KdtX subfamily.</text>
</comment>
<dbReference type="InterPro" id="IPR001173">
    <property type="entry name" value="Glyco_trans_2-like"/>
</dbReference>
<keyword evidence="2" id="KW-0812">Transmembrane</keyword>
<dbReference type="CDD" id="cd02525">
    <property type="entry name" value="Succinoglycan_BP_ExoA"/>
    <property type="match status" value="1"/>
</dbReference>
<gene>
    <name evidence="4" type="ORF">DA075_24435</name>
</gene>
<feature type="transmembrane region" description="Helical" evidence="2">
    <location>
        <begin position="261"/>
        <end position="279"/>
    </location>
</feature>
<dbReference type="PANTHER" id="PTHR43630">
    <property type="entry name" value="POLY-BETA-1,6-N-ACETYL-D-GLUCOSAMINE SYNTHASE"/>
    <property type="match status" value="1"/>
</dbReference>
<reference evidence="4 5" key="1">
    <citation type="submission" date="2018-04" db="EMBL/GenBank/DDBJ databases">
        <title>Methylobacterium sp. PR1016A genome.</title>
        <authorList>
            <person name="Park W."/>
        </authorList>
    </citation>
    <scope>NUCLEOTIDE SEQUENCE [LARGE SCALE GENOMIC DNA]</scope>
    <source>
        <strain evidence="4 5">PR1016A</strain>
    </source>
</reference>
<accession>A0A2R4WQ28</accession>
<keyword evidence="4" id="KW-0808">Transferase</keyword>
<dbReference type="GO" id="GO:0016740">
    <property type="term" value="F:transferase activity"/>
    <property type="evidence" value="ECO:0007669"/>
    <property type="project" value="UniProtKB-KW"/>
</dbReference>
<dbReference type="SUPFAM" id="SSF53448">
    <property type="entry name" value="Nucleotide-diphospho-sugar transferases"/>
    <property type="match status" value="1"/>
</dbReference>
<dbReference type="Pfam" id="PF00535">
    <property type="entry name" value="Glycos_transf_2"/>
    <property type="match status" value="1"/>
</dbReference>
<dbReference type="AlphaFoldDB" id="A0A2R4WQ28"/>
<dbReference type="InterPro" id="IPR029044">
    <property type="entry name" value="Nucleotide-diphossugar_trans"/>
</dbReference>
<keyword evidence="2" id="KW-0472">Membrane</keyword>
<dbReference type="EMBL" id="CP028843">
    <property type="protein sequence ID" value="AWB23649.1"/>
    <property type="molecule type" value="Genomic_DNA"/>
</dbReference>
<dbReference type="PANTHER" id="PTHR43630:SF2">
    <property type="entry name" value="GLYCOSYLTRANSFERASE"/>
    <property type="match status" value="1"/>
</dbReference>
<organism evidence="4 5">
    <name type="scientific">Methylobacterium currus</name>
    <dbReference type="NCBI Taxonomy" id="2051553"/>
    <lineage>
        <taxon>Bacteria</taxon>
        <taxon>Pseudomonadati</taxon>
        <taxon>Pseudomonadota</taxon>
        <taxon>Alphaproteobacteria</taxon>
        <taxon>Hyphomicrobiales</taxon>
        <taxon>Methylobacteriaceae</taxon>
        <taxon>Methylobacterium</taxon>
    </lineage>
</organism>
<evidence type="ECO:0000259" key="3">
    <source>
        <dbReference type="Pfam" id="PF00535"/>
    </source>
</evidence>
<keyword evidence="5" id="KW-1185">Reference proteome</keyword>
<proteinExistence type="inferred from homology"/>
<name>A0A2R4WQ28_9HYPH</name>
<dbReference type="Proteomes" id="UP000244755">
    <property type="component" value="Chromosome 1"/>
</dbReference>
<keyword evidence="2" id="KW-1133">Transmembrane helix</keyword>
<protein>
    <submittedName>
        <fullName evidence="4">Glycosyltransferase family 2 protein</fullName>
    </submittedName>
</protein>
<dbReference type="Gene3D" id="3.90.550.10">
    <property type="entry name" value="Spore Coat Polysaccharide Biosynthesis Protein SpsA, Chain A"/>
    <property type="match status" value="1"/>
</dbReference>
<dbReference type="KEGG" id="mee:DA075_24435"/>
<feature type="transmembrane region" description="Helical" evidence="2">
    <location>
        <begin position="310"/>
        <end position="329"/>
    </location>
</feature>